<reference evidence="1 2" key="1">
    <citation type="journal article" date="2020" name="Cell">
        <title>Large-Scale Comparative Analyses of Tick Genomes Elucidate Their Genetic Diversity and Vector Capacities.</title>
        <authorList>
            <consortium name="Tick Genome and Microbiome Consortium (TIGMIC)"/>
            <person name="Jia N."/>
            <person name="Wang J."/>
            <person name="Shi W."/>
            <person name="Du L."/>
            <person name="Sun Y."/>
            <person name="Zhan W."/>
            <person name="Jiang J.F."/>
            <person name="Wang Q."/>
            <person name="Zhang B."/>
            <person name="Ji P."/>
            <person name="Bell-Sakyi L."/>
            <person name="Cui X.M."/>
            <person name="Yuan T.T."/>
            <person name="Jiang B.G."/>
            <person name="Yang W.F."/>
            <person name="Lam T.T."/>
            <person name="Chang Q.C."/>
            <person name="Ding S.J."/>
            <person name="Wang X.J."/>
            <person name="Zhu J.G."/>
            <person name="Ruan X.D."/>
            <person name="Zhao L."/>
            <person name="Wei J.T."/>
            <person name="Ye R.Z."/>
            <person name="Que T.C."/>
            <person name="Du C.H."/>
            <person name="Zhou Y.H."/>
            <person name="Cheng J.X."/>
            <person name="Dai P.F."/>
            <person name="Guo W.B."/>
            <person name="Han X.H."/>
            <person name="Huang E.J."/>
            <person name="Li L.F."/>
            <person name="Wei W."/>
            <person name="Gao Y.C."/>
            <person name="Liu J.Z."/>
            <person name="Shao H.Z."/>
            <person name="Wang X."/>
            <person name="Wang C.C."/>
            <person name="Yang T.C."/>
            <person name="Huo Q.B."/>
            <person name="Li W."/>
            <person name="Chen H.Y."/>
            <person name="Chen S.E."/>
            <person name="Zhou L.G."/>
            <person name="Ni X.B."/>
            <person name="Tian J.H."/>
            <person name="Sheng Y."/>
            <person name="Liu T."/>
            <person name="Pan Y.S."/>
            <person name="Xia L.Y."/>
            <person name="Li J."/>
            <person name="Zhao F."/>
            <person name="Cao W.C."/>
        </authorList>
    </citation>
    <scope>NUCLEOTIDE SEQUENCE [LARGE SCALE GENOMIC DNA]</scope>
    <source>
        <strain evidence="1">Iper-2018</strain>
    </source>
</reference>
<evidence type="ECO:0000313" key="2">
    <source>
        <dbReference type="Proteomes" id="UP000805193"/>
    </source>
</evidence>
<keyword evidence="2" id="KW-1185">Reference proteome</keyword>
<dbReference type="EMBL" id="JABSTQ010011328">
    <property type="protein sequence ID" value="KAG0412722.1"/>
    <property type="molecule type" value="Genomic_DNA"/>
</dbReference>
<organism evidence="1 2">
    <name type="scientific">Ixodes persulcatus</name>
    <name type="common">Taiga tick</name>
    <dbReference type="NCBI Taxonomy" id="34615"/>
    <lineage>
        <taxon>Eukaryota</taxon>
        <taxon>Metazoa</taxon>
        <taxon>Ecdysozoa</taxon>
        <taxon>Arthropoda</taxon>
        <taxon>Chelicerata</taxon>
        <taxon>Arachnida</taxon>
        <taxon>Acari</taxon>
        <taxon>Parasitiformes</taxon>
        <taxon>Ixodida</taxon>
        <taxon>Ixodoidea</taxon>
        <taxon>Ixodidae</taxon>
        <taxon>Ixodinae</taxon>
        <taxon>Ixodes</taxon>
    </lineage>
</organism>
<gene>
    <name evidence="1" type="ORF">HPB47_010113</name>
</gene>
<dbReference type="Proteomes" id="UP000805193">
    <property type="component" value="Unassembled WGS sequence"/>
</dbReference>
<accession>A0AC60P068</accession>
<protein>
    <submittedName>
        <fullName evidence="1">Uncharacterized protein</fullName>
    </submittedName>
</protein>
<name>A0AC60P068_IXOPE</name>
<sequence>MTRVSNARRNFAKSGGSKAVMPTDDRSGPLGGHDPLSTASVLKHVQMPDVPVDGELVFEAISVVFVAAVLCCQYINLYRTVWWLPHSYNNQASCCGWCCRRLVSAGIRGVPVSGPCSGCGHAALVLLPHLPGHGLLSLLCLAYPAVIYAILFGPKAGPLTELVPVPPRKVAAAGPVPGSPTALVHVCSPSPSDVRAEVELHKRDLNERLKRVLFNTLVVAYYTSFQPCCFVQSQLQLELWWVVQHGVLSWLGALTLHAAYCFPPQYLDALHRSALHLGRWRRLEPRNVHAPHHIWSENVLWPQNNLVKHSKEYFKAEGISNAAEPGNMAQSRFYTIFHSPLVIMGGLLTTQVMQIVFELYLLLKSSEWHRLLTITLFVMLNSVTLFKLARQYFVMERIYHAERIVQETLLGG</sequence>
<comment type="caution">
    <text evidence="1">The sequence shown here is derived from an EMBL/GenBank/DDBJ whole genome shotgun (WGS) entry which is preliminary data.</text>
</comment>
<proteinExistence type="predicted"/>
<evidence type="ECO:0000313" key="1">
    <source>
        <dbReference type="EMBL" id="KAG0412722.1"/>
    </source>
</evidence>